<feature type="domain" description="DUF3592" evidence="2">
    <location>
        <begin position="44"/>
        <end position="126"/>
    </location>
</feature>
<protein>
    <submittedName>
        <fullName evidence="4">DUF3592 domain-containing protein</fullName>
    </submittedName>
</protein>
<evidence type="ECO:0000313" key="3">
    <source>
        <dbReference type="EMBL" id="KTD32594.1"/>
    </source>
</evidence>
<dbReference type="RefSeq" id="WP_058500795.1">
    <property type="nucleotide sequence ID" value="NZ_CAAAJA010000029.1"/>
</dbReference>
<evidence type="ECO:0000256" key="1">
    <source>
        <dbReference type="SAM" id="Phobius"/>
    </source>
</evidence>
<dbReference type="Proteomes" id="UP000295517">
    <property type="component" value="Chromosome"/>
</dbReference>
<dbReference type="InterPro" id="IPR021994">
    <property type="entry name" value="DUF3592"/>
</dbReference>
<accession>A0A0W0WJU4</accession>
<evidence type="ECO:0000313" key="6">
    <source>
        <dbReference type="Proteomes" id="UP000295517"/>
    </source>
</evidence>
<reference evidence="4 6" key="2">
    <citation type="submission" date="2019-03" db="EMBL/GenBank/DDBJ databases">
        <title>Diverse conjugative elements silence natural transformation in Legionella species.</title>
        <authorList>
            <person name="Durieux I."/>
            <person name="Ginevra C."/>
            <person name="Attaiech L."/>
            <person name="Picq K."/>
            <person name="Juan P.A."/>
            <person name="Jarraud S."/>
            <person name="Charpentier X."/>
        </authorList>
    </citation>
    <scope>NUCLEOTIDE SEQUENCE [LARGE SCALE GENOMIC DNA]</scope>
    <source>
        <strain evidence="4 6">HL-0427-4011</strain>
    </source>
</reference>
<dbReference type="PATRIC" id="fig|454.4.peg.425"/>
<dbReference type="STRING" id="454.Lisr_0404"/>
<gene>
    <name evidence="4" type="ORF">E3983_13280</name>
    <name evidence="3" type="ORF">Lisr_0404</name>
</gene>
<dbReference type="EMBL" id="LNYH01000012">
    <property type="protein sequence ID" value="KTD32594.1"/>
    <property type="molecule type" value="Genomic_DNA"/>
</dbReference>
<sequence length="161" mass="19333">MLKWLTSWQGLLDLSWLLFLLLILRYFWKDRQALLQTRNWLKTKGKVTRCEWTRQEHRVWPEIEYLYEVNEQEFIGQYLFLDTSHNDPNSAYARGIAYKAAMSYEKNQEIDVYYDPFHPQRSALDIRIPRKLNVVIALIIGFIVLHLCVIAYQILFLFASD</sequence>
<feature type="transmembrane region" description="Helical" evidence="1">
    <location>
        <begin position="134"/>
        <end position="159"/>
    </location>
</feature>
<keyword evidence="1" id="KW-0812">Transmembrane</keyword>
<evidence type="ECO:0000313" key="4">
    <source>
        <dbReference type="EMBL" id="QBR85235.1"/>
    </source>
</evidence>
<name>A0A0W0WJU4_9GAMM</name>
<keyword evidence="5" id="KW-1185">Reference proteome</keyword>
<keyword evidence="1" id="KW-1133">Transmembrane helix</keyword>
<feature type="transmembrane region" description="Helical" evidence="1">
    <location>
        <begin position="6"/>
        <end position="28"/>
    </location>
</feature>
<organism evidence="3 5">
    <name type="scientific">Legionella israelensis</name>
    <dbReference type="NCBI Taxonomy" id="454"/>
    <lineage>
        <taxon>Bacteria</taxon>
        <taxon>Pseudomonadati</taxon>
        <taxon>Pseudomonadota</taxon>
        <taxon>Gammaproteobacteria</taxon>
        <taxon>Legionellales</taxon>
        <taxon>Legionellaceae</taxon>
        <taxon>Legionella</taxon>
    </lineage>
</organism>
<proteinExistence type="predicted"/>
<dbReference type="OrthoDB" id="5652006at2"/>
<dbReference type="Proteomes" id="UP000054761">
    <property type="component" value="Unassembled WGS sequence"/>
</dbReference>
<dbReference type="AlphaFoldDB" id="A0A0W0WJU4"/>
<evidence type="ECO:0000313" key="5">
    <source>
        <dbReference type="Proteomes" id="UP000054761"/>
    </source>
</evidence>
<evidence type="ECO:0000259" key="2">
    <source>
        <dbReference type="Pfam" id="PF12158"/>
    </source>
</evidence>
<reference evidence="3 5" key="1">
    <citation type="submission" date="2015-11" db="EMBL/GenBank/DDBJ databases">
        <title>Genomic analysis of 38 Legionella species identifies large and diverse effector repertoires.</title>
        <authorList>
            <person name="Burstein D."/>
            <person name="Amaro F."/>
            <person name="Zusman T."/>
            <person name="Lifshitz Z."/>
            <person name="Cohen O."/>
            <person name="Gilbert J.A."/>
            <person name="Pupko T."/>
            <person name="Shuman H.A."/>
            <person name="Segal G."/>
        </authorList>
    </citation>
    <scope>NUCLEOTIDE SEQUENCE [LARGE SCALE GENOMIC DNA]</scope>
    <source>
        <strain evidence="3 5">Bercovier 4</strain>
    </source>
</reference>
<dbReference type="EMBL" id="CP038254">
    <property type="protein sequence ID" value="QBR85235.1"/>
    <property type="molecule type" value="Genomic_DNA"/>
</dbReference>
<keyword evidence="1" id="KW-0472">Membrane</keyword>
<dbReference type="Pfam" id="PF12158">
    <property type="entry name" value="DUF3592"/>
    <property type="match status" value="1"/>
</dbReference>